<evidence type="ECO:0000313" key="3">
    <source>
        <dbReference type="Proteomes" id="UP000723463"/>
    </source>
</evidence>
<feature type="compositionally biased region" description="Polar residues" evidence="1">
    <location>
        <begin position="11"/>
        <end position="21"/>
    </location>
</feature>
<dbReference type="AlphaFoldDB" id="A0A9P6FJU9"/>
<accession>A0A9P6FJU9</accession>
<dbReference type="Proteomes" id="UP000723463">
    <property type="component" value="Unassembled WGS sequence"/>
</dbReference>
<name>A0A9P6FJU9_9FUNG</name>
<evidence type="ECO:0000313" key="2">
    <source>
        <dbReference type="EMBL" id="KAF9551870.1"/>
    </source>
</evidence>
<comment type="caution">
    <text evidence="2">The sequence shown here is derived from an EMBL/GenBank/DDBJ whole genome shotgun (WGS) entry which is preliminary data.</text>
</comment>
<dbReference type="EMBL" id="JAAAXW010000002">
    <property type="protein sequence ID" value="KAF9551870.1"/>
    <property type="molecule type" value="Genomic_DNA"/>
</dbReference>
<organism evidence="2 3">
    <name type="scientific">Mortierella hygrophila</name>
    <dbReference type="NCBI Taxonomy" id="979708"/>
    <lineage>
        <taxon>Eukaryota</taxon>
        <taxon>Fungi</taxon>
        <taxon>Fungi incertae sedis</taxon>
        <taxon>Mucoromycota</taxon>
        <taxon>Mortierellomycotina</taxon>
        <taxon>Mortierellomycetes</taxon>
        <taxon>Mortierellales</taxon>
        <taxon>Mortierellaceae</taxon>
        <taxon>Mortierella</taxon>
    </lineage>
</organism>
<protein>
    <submittedName>
        <fullName evidence="2">Uncharacterized protein</fullName>
    </submittedName>
</protein>
<keyword evidence="3" id="KW-1185">Reference proteome</keyword>
<sequence>MPDDLEFASPLTATSMPTDFQSPKPKLPFGNIGGLDDAATAVVGLPSREKSGVGSLSTTKDSAWATGSIGGLSHPQFVRKDFNDDMNLGKAKMSQRLQEEGGGGVARQDLMQLDPQSALDIHSSPASYDIDAAINLCMDSFVFLVPIRVMKHRITGAATAAGQEEKLMQQQGSTYSIPSTTNLDDDDEDLYDPKFGIGYNGRRRLQNRNCSAVGGCGSVFSSTASSSRSSMIISSSAARLLSKVAGMVPSPVVISTAASSAVSDASDAKV</sequence>
<gene>
    <name evidence="2" type="ORF">EC957_004194</name>
</gene>
<feature type="region of interest" description="Disordered" evidence="1">
    <location>
        <begin position="1"/>
        <end position="24"/>
    </location>
</feature>
<evidence type="ECO:0000256" key="1">
    <source>
        <dbReference type="SAM" id="MobiDB-lite"/>
    </source>
</evidence>
<proteinExistence type="predicted"/>
<reference evidence="2" key="1">
    <citation type="journal article" date="2020" name="Fungal Divers.">
        <title>Resolving the Mortierellaceae phylogeny through synthesis of multi-gene phylogenetics and phylogenomics.</title>
        <authorList>
            <person name="Vandepol N."/>
            <person name="Liber J."/>
            <person name="Desiro A."/>
            <person name="Na H."/>
            <person name="Kennedy M."/>
            <person name="Barry K."/>
            <person name="Grigoriev I.V."/>
            <person name="Miller A.N."/>
            <person name="O'Donnell K."/>
            <person name="Stajich J.E."/>
            <person name="Bonito G."/>
        </authorList>
    </citation>
    <scope>NUCLEOTIDE SEQUENCE</scope>
    <source>
        <strain evidence="2">NRRL 2591</strain>
    </source>
</reference>